<proteinExistence type="predicted"/>
<keyword evidence="2" id="KW-1185">Reference proteome</keyword>
<sequence length="57" mass="6125">MDFAQLPFAKHAEVDLKTLRSLEKGGRLPSDTTLNKVEKVFHSMASHVAAFAPSAAG</sequence>
<dbReference type="EMBL" id="JAUSRE010000017">
    <property type="protein sequence ID" value="MDP9889544.1"/>
    <property type="molecule type" value="Genomic_DNA"/>
</dbReference>
<dbReference type="Proteomes" id="UP001226577">
    <property type="component" value="Unassembled WGS sequence"/>
</dbReference>
<keyword evidence="1" id="KW-0238">DNA-binding</keyword>
<protein>
    <submittedName>
        <fullName evidence="1">DNA-binding XRE family transcriptional regulator</fullName>
    </submittedName>
</protein>
<dbReference type="InterPro" id="IPR010982">
    <property type="entry name" value="Lambda_DNA-bd_dom_sf"/>
</dbReference>
<evidence type="ECO:0000313" key="1">
    <source>
        <dbReference type="EMBL" id="MDP9889544.1"/>
    </source>
</evidence>
<name>A0ABT9RZ33_9MICC</name>
<comment type="caution">
    <text evidence="1">The sequence shown here is derived from an EMBL/GenBank/DDBJ whole genome shotgun (WGS) entry which is preliminary data.</text>
</comment>
<gene>
    <name evidence="1" type="ORF">J2X98_003155</name>
</gene>
<dbReference type="GO" id="GO:0003677">
    <property type="term" value="F:DNA binding"/>
    <property type="evidence" value="ECO:0007669"/>
    <property type="project" value="UniProtKB-KW"/>
</dbReference>
<reference evidence="1 2" key="1">
    <citation type="submission" date="2023-07" db="EMBL/GenBank/DDBJ databases">
        <title>Sorghum-associated microbial communities from plants grown in Nebraska, USA.</title>
        <authorList>
            <person name="Schachtman D."/>
        </authorList>
    </citation>
    <scope>NUCLEOTIDE SEQUENCE [LARGE SCALE GENOMIC DNA]</scope>
    <source>
        <strain evidence="1 2">CC222</strain>
    </source>
</reference>
<organism evidence="1 2">
    <name type="scientific">Pseudarthrobacter enclensis</name>
    <dbReference type="NCBI Taxonomy" id="993070"/>
    <lineage>
        <taxon>Bacteria</taxon>
        <taxon>Bacillati</taxon>
        <taxon>Actinomycetota</taxon>
        <taxon>Actinomycetes</taxon>
        <taxon>Micrococcales</taxon>
        <taxon>Micrococcaceae</taxon>
        <taxon>Pseudarthrobacter</taxon>
    </lineage>
</organism>
<evidence type="ECO:0000313" key="2">
    <source>
        <dbReference type="Proteomes" id="UP001226577"/>
    </source>
</evidence>
<accession>A0ABT9RZ33</accession>
<dbReference type="Gene3D" id="1.10.260.40">
    <property type="entry name" value="lambda repressor-like DNA-binding domains"/>
    <property type="match status" value="1"/>
</dbReference>